<keyword evidence="2" id="KW-0813">Transport</keyword>
<accession>A0A3M6UBJ6</accession>
<feature type="compositionally biased region" description="Basic and acidic residues" evidence="7">
    <location>
        <begin position="237"/>
        <end position="255"/>
    </location>
</feature>
<dbReference type="OrthoDB" id="252964at2759"/>
<dbReference type="Proteomes" id="UP000275408">
    <property type="component" value="Unassembled WGS sequence"/>
</dbReference>
<feature type="compositionally biased region" description="Basic and acidic residues" evidence="7">
    <location>
        <begin position="104"/>
        <end position="122"/>
    </location>
</feature>
<dbReference type="Pfam" id="PF02197">
    <property type="entry name" value="RIIa"/>
    <property type="match status" value="1"/>
</dbReference>
<dbReference type="STRING" id="46731.A0A3M6UBJ6"/>
<sequence>MDMETQENADSEDFRKRMAVPSGFRNLLEGLTVEILRCRPENIYKFAADYYHKKLKERQEKGYDDCLLGSQIDGYYRYEPSGASKRELDKAATKIQSTFRGHKVRQEAKALTETGNEGHRQGGETSAAAAENYGGKVSGGKEHEAASRIQAGYRGYNARQTLKAQNQAATKIQAGYRGYTVRKDLEGGGISRPNRKDSPVPWRGEEEAAALKIQSAFRGHRAREAIRSERNMNTGENEGKIMAEERSEENERNQMEKSVNAVKDAKMARDDAATTIQSNYRGYYTRQQLKNKNTAATTIQAHYKGYRARKIRRTRSEAAVTIQSYYRGHRTRESLKKRSSTKTYLEVSVSDEFALHRDSRTSFSLPAGVKFEGNLDEDSDEEIDKMVDKLKAIQESSRTSGVLWAVIWFALVRNSPSKQPCISAKELEYIESSLGSDLHAKDVPIPWKSIFTSLPLWAIMLAHFTQTWGLYTMMSELPLYFNQRLHLDLKKTSVASALPYILVLLVLISGGRLADYLRRHFLSTGTVRKIFNTLGFLPMIIFPIAAGYVKEADHTTAMVMMTLGIGLNGFSESGFLVNPLDIAPALASVLLGVTNTAATVSGIISPTLSGFIVQHHSAEEWRMIFYINGIVYLIGGTFYLLFASGEKQPWANGTDCDKLSDNVLTADDSKEE</sequence>
<dbReference type="SUPFAM" id="SSF103473">
    <property type="entry name" value="MFS general substrate transporter"/>
    <property type="match status" value="1"/>
</dbReference>
<feature type="transmembrane region" description="Helical" evidence="8">
    <location>
        <begin position="530"/>
        <end position="549"/>
    </location>
</feature>
<dbReference type="Gene3D" id="1.20.5.190">
    <property type="match status" value="3"/>
</dbReference>
<dbReference type="InterPro" id="IPR000048">
    <property type="entry name" value="IQ_motif_EF-hand-BS"/>
</dbReference>
<dbReference type="InterPro" id="IPR011701">
    <property type="entry name" value="MFS"/>
</dbReference>
<feature type="transmembrane region" description="Helical" evidence="8">
    <location>
        <begin position="589"/>
        <end position="613"/>
    </location>
</feature>
<feature type="transmembrane region" description="Helical" evidence="8">
    <location>
        <begin position="454"/>
        <end position="471"/>
    </location>
</feature>
<keyword evidence="4" id="KW-0769">Symport</keyword>
<dbReference type="PANTHER" id="PTHR11662">
    <property type="entry name" value="SOLUTE CARRIER FAMILY 17"/>
    <property type="match status" value="1"/>
</dbReference>
<dbReference type="CDD" id="cd23767">
    <property type="entry name" value="IQCD"/>
    <property type="match status" value="5"/>
</dbReference>
<evidence type="ECO:0000256" key="3">
    <source>
        <dbReference type="ARBA" id="ARBA00022692"/>
    </source>
</evidence>
<dbReference type="SMART" id="SM00015">
    <property type="entry name" value="IQ"/>
    <property type="match status" value="7"/>
</dbReference>
<evidence type="ECO:0000313" key="11">
    <source>
        <dbReference type="Proteomes" id="UP000275408"/>
    </source>
</evidence>
<dbReference type="Gene3D" id="1.20.1250.20">
    <property type="entry name" value="MFS general substrate transporter like domains"/>
    <property type="match status" value="2"/>
</dbReference>
<dbReference type="GO" id="GO:0006820">
    <property type="term" value="P:monoatomic anion transport"/>
    <property type="evidence" value="ECO:0007669"/>
    <property type="project" value="TreeGrafter"/>
</dbReference>
<dbReference type="SMART" id="SM00394">
    <property type="entry name" value="RIIa"/>
    <property type="match status" value="1"/>
</dbReference>
<dbReference type="Pfam" id="PF07690">
    <property type="entry name" value="MFS_1"/>
    <property type="match status" value="1"/>
</dbReference>
<dbReference type="Pfam" id="PF00612">
    <property type="entry name" value="IQ"/>
    <property type="match status" value="7"/>
</dbReference>
<dbReference type="SUPFAM" id="SSF47391">
    <property type="entry name" value="Dimerization-anchoring domain of cAMP-dependent PK regulatory subunit"/>
    <property type="match status" value="1"/>
</dbReference>
<proteinExistence type="predicted"/>
<dbReference type="EMBL" id="RCHS01001862">
    <property type="protein sequence ID" value="RMX51022.1"/>
    <property type="molecule type" value="Genomic_DNA"/>
</dbReference>
<feature type="region of interest" description="Disordered" evidence="7">
    <location>
        <begin position="101"/>
        <end position="127"/>
    </location>
</feature>
<reference evidence="10 11" key="1">
    <citation type="journal article" date="2018" name="Sci. Rep.">
        <title>Comparative analysis of the Pocillopora damicornis genome highlights role of immune system in coral evolution.</title>
        <authorList>
            <person name="Cunning R."/>
            <person name="Bay R.A."/>
            <person name="Gillette P."/>
            <person name="Baker A.C."/>
            <person name="Traylor-Knowles N."/>
        </authorList>
    </citation>
    <scope>NUCLEOTIDE SEQUENCE [LARGE SCALE GENOMIC DNA]</scope>
    <source>
        <strain evidence="10">RSMAS</strain>
        <tissue evidence="10">Whole animal</tissue>
    </source>
</reference>
<evidence type="ECO:0000256" key="1">
    <source>
        <dbReference type="ARBA" id="ARBA00004141"/>
    </source>
</evidence>
<evidence type="ECO:0000313" key="10">
    <source>
        <dbReference type="EMBL" id="RMX51022.1"/>
    </source>
</evidence>
<dbReference type="FunFam" id="1.20.5.190:FF:000055">
    <property type="entry name" value="Putative microtubule-associated protein futsch"/>
    <property type="match status" value="2"/>
</dbReference>
<feature type="region of interest" description="Disordered" evidence="7">
    <location>
        <begin position="231"/>
        <end position="255"/>
    </location>
</feature>
<feature type="transmembrane region" description="Helical" evidence="8">
    <location>
        <begin position="492"/>
        <end position="510"/>
    </location>
</feature>
<organism evidence="10 11">
    <name type="scientific">Pocillopora damicornis</name>
    <name type="common">Cauliflower coral</name>
    <name type="synonym">Millepora damicornis</name>
    <dbReference type="NCBI Taxonomy" id="46731"/>
    <lineage>
        <taxon>Eukaryota</taxon>
        <taxon>Metazoa</taxon>
        <taxon>Cnidaria</taxon>
        <taxon>Anthozoa</taxon>
        <taxon>Hexacorallia</taxon>
        <taxon>Scleractinia</taxon>
        <taxon>Astrocoeniina</taxon>
        <taxon>Pocilloporidae</taxon>
        <taxon>Pocillopora</taxon>
    </lineage>
</organism>
<dbReference type="InterPro" id="IPR050382">
    <property type="entry name" value="MFS_Na/Anion_cotransporter"/>
</dbReference>
<dbReference type="PANTHER" id="PTHR11662:SF399">
    <property type="entry name" value="FI19708P1-RELATED"/>
    <property type="match status" value="1"/>
</dbReference>
<dbReference type="GO" id="GO:0015293">
    <property type="term" value="F:symporter activity"/>
    <property type="evidence" value="ECO:0007669"/>
    <property type="project" value="UniProtKB-KW"/>
</dbReference>
<dbReference type="InterPro" id="IPR027417">
    <property type="entry name" value="P-loop_NTPase"/>
</dbReference>
<feature type="transmembrane region" description="Helical" evidence="8">
    <location>
        <begin position="625"/>
        <end position="642"/>
    </location>
</feature>
<dbReference type="CDD" id="cd12100">
    <property type="entry name" value="DD_CABYR_SP17"/>
    <property type="match status" value="1"/>
</dbReference>
<keyword evidence="11" id="KW-1185">Reference proteome</keyword>
<keyword evidence="6 8" id="KW-0472">Membrane</keyword>
<evidence type="ECO:0000256" key="8">
    <source>
        <dbReference type="SAM" id="Phobius"/>
    </source>
</evidence>
<dbReference type="FunFam" id="1.20.1250.20:FF:000003">
    <property type="entry name" value="Solute carrier family 17 member 3"/>
    <property type="match status" value="1"/>
</dbReference>
<evidence type="ECO:0000256" key="2">
    <source>
        <dbReference type="ARBA" id="ARBA00022448"/>
    </source>
</evidence>
<dbReference type="InterPro" id="IPR036259">
    <property type="entry name" value="MFS_trans_sf"/>
</dbReference>
<comment type="caution">
    <text evidence="10">The sequence shown here is derived from an EMBL/GenBank/DDBJ whole genome shotgun (WGS) entry which is preliminary data.</text>
</comment>
<keyword evidence="3 8" id="KW-0812">Transmembrane</keyword>
<dbReference type="Gene3D" id="1.20.890.10">
    <property type="entry name" value="cAMP-dependent protein kinase regulatory subunit, dimerization-anchoring domain"/>
    <property type="match status" value="1"/>
</dbReference>
<dbReference type="InterPro" id="IPR003117">
    <property type="entry name" value="cAMP_dep_PK_reg_su_I/II_a/b"/>
</dbReference>
<gene>
    <name evidence="10" type="ORF">pdam_00018461</name>
</gene>
<dbReference type="InterPro" id="IPR047579">
    <property type="entry name" value="DD_CABYR_SP17"/>
</dbReference>
<dbReference type="GO" id="GO:0016020">
    <property type="term" value="C:membrane"/>
    <property type="evidence" value="ECO:0007669"/>
    <property type="project" value="UniProtKB-SubCell"/>
</dbReference>
<dbReference type="PROSITE" id="PS50850">
    <property type="entry name" value="MFS"/>
    <property type="match status" value="1"/>
</dbReference>
<name>A0A3M6UBJ6_POCDA</name>
<comment type="subcellular location">
    <subcellularLocation>
        <location evidence="1">Membrane</location>
        <topology evidence="1">Multi-pass membrane protein</topology>
    </subcellularLocation>
</comment>
<evidence type="ECO:0000256" key="7">
    <source>
        <dbReference type="SAM" id="MobiDB-lite"/>
    </source>
</evidence>
<evidence type="ECO:0000256" key="5">
    <source>
        <dbReference type="ARBA" id="ARBA00022989"/>
    </source>
</evidence>
<dbReference type="SUPFAM" id="SSF52540">
    <property type="entry name" value="P-loop containing nucleoside triphosphate hydrolases"/>
    <property type="match status" value="2"/>
</dbReference>
<evidence type="ECO:0000256" key="4">
    <source>
        <dbReference type="ARBA" id="ARBA00022847"/>
    </source>
</evidence>
<dbReference type="AlphaFoldDB" id="A0A3M6UBJ6"/>
<dbReference type="PROSITE" id="PS50096">
    <property type="entry name" value="IQ"/>
    <property type="match status" value="7"/>
</dbReference>
<feature type="domain" description="Major facilitator superfamily (MFS) profile" evidence="9">
    <location>
        <begin position="455"/>
        <end position="672"/>
    </location>
</feature>
<evidence type="ECO:0000256" key="6">
    <source>
        <dbReference type="ARBA" id="ARBA00023136"/>
    </source>
</evidence>
<dbReference type="InterPro" id="IPR020846">
    <property type="entry name" value="MFS_dom"/>
</dbReference>
<protein>
    <recommendedName>
        <fullName evidence="9">Major facilitator superfamily (MFS) profile domain-containing protein</fullName>
    </recommendedName>
</protein>
<evidence type="ECO:0000259" key="9">
    <source>
        <dbReference type="PROSITE" id="PS50850"/>
    </source>
</evidence>
<keyword evidence="5 8" id="KW-1133">Transmembrane helix</keyword>